<protein>
    <submittedName>
        <fullName evidence="6">Uncharacterized protein</fullName>
    </submittedName>
</protein>
<dbReference type="AlphaFoldDB" id="A0AAV4MFF0"/>
<evidence type="ECO:0000256" key="2">
    <source>
        <dbReference type="ARBA" id="ARBA00022553"/>
    </source>
</evidence>
<dbReference type="PANTHER" id="PTHR46538:SF3">
    <property type="entry name" value="PROTEIN KINASE DOMAIN-CONTAINING PROTEIN"/>
    <property type="match status" value="1"/>
</dbReference>
<dbReference type="GO" id="GO:0004674">
    <property type="term" value="F:protein serine/threonine kinase activity"/>
    <property type="evidence" value="ECO:0007669"/>
    <property type="project" value="UniProtKB-KW"/>
</dbReference>
<name>A0AAV4MFF0_CAEEX</name>
<evidence type="ECO:0000256" key="1">
    <source>
        <dbReference type="ARBA" id="ARBA00022527"/>
    </source>
</evidence>
<keyword evidence="7" id="KW-1185">Reference proteome</keyword>
<keyword evidence="3" id="KW-0808">Transferase</keyword>
<dbReference type="InterPro" id="IPR051585">
    <property type="entry name" value="STE20_Ser/Thr_Kinases"/>
</dbReference>
<dbReference type="EMBL" id="BPLR01002154">
    <property type="protein sequence ID" value="GIX70608.1"/>
    <property type="molecule type" value="Genomic_DNA"/>
</dbReference>
<organism evidence="6 7">
    <name type="scientific">Caerostris extrusa</name>
    <name type="common">Bark spider</name>
    <name type="synonym">Caerostris bankana</name>
    <dbReference type="NCBI Taxonomy" id="172846"/>
    <lineage>
        <taxon>Eukaryota</taxon>
        <taxon>Metazoa</taxon>
        <taxon>Ecdysozoa</taxon>
        <taxon>Arthropoda</taxon>
        <taxon>Chelicerata</taxon>
        <taxon>Arachnida</taxon>
        <taxon>Araneae</taxon>
        <taxon>Araneomorphae</taxon>
        <taxon>Entelegynae</taxon>
        <taxon>Araneoidea</taxon>
        <taxon>Araneidae</taxon>
        <taxon>Caerostris</taxon>
    </lineage>
</organism>
<dbReference type="InterPro" id="IPR022165">
    <property type="entry name" value="PKK"/>
</dbReference>
<evidence type="ECO:0000313" key="6">
    <source>
        <dbReference type="EMBL" id="GIX70608.1"/>
    </source>
</evidence>
<keyword evidence="1" id="KW-0723">Serine/threonine-protein kinase</keyword>
<evidence type="ECO:0000313" key="7">
    <source>
        <dbReference type="Proteomes" id="UP001054945"/>
    </source>
</evidence>
<feature type="coiled-coil region" evidence="5">
    <location>
        <begin position="303"/>
        <end position="363"/>
    </location>
</feature>
<sequence>MDSPVDSNNTTDVIIESNIDLSEENVVPAAGEVKESEENTLSLTELTSKLQIAVENTIQEHSVNEEVCIDIECLSDNADISLPVKQDDISGEDCPDKAILENIRTLEKPFSVLEKEPSYTNENMEKVSNQLQIDLNSESKCSSQLLNLEVAEETSFILENKTVSGSVTDIVNSDIMDRIEQTTEIRPYSSEIADLPQQHVKDTEENVNKTNNKVDPLNQNNNNDKTVSDVVHDVASVSKIETVINKSDPNINKLNVEQITEKTSDQGGNNDQAQIVLRRKERPSTAQGSCVKETRITRTENAAKLETKQFQDLSAKAQNAREQAEKRFEQEMATLIRGYDSDLEVLDRELRAFRENLKHELKLLKHEIDLLPKDKRKDAFKERKEKLDIEHSEKVRIGLLKKLTVNHELSMKRLSDSYSAKIALLERQFLQQKQQLLRVVNTFFSIVLLCYSTRSCYLGTRRKTSARKTSVIQTAIKRYIFLQRHQMLVRHEKELEQVKKE</sequence>
<dbReference type="Pfam" id="PF12474">
    <property type="entry name" value="PKK"/>
    <property type="match status" value="1"/>
</dbReference>
<comment type="caution">
    <text evidence="6">The sequence shown here is derived from an EMBL/GenBank/DDBJ whole genome shotgun (WGS) entry which is preliminary data.</text>
</comment>
<gene>
    <name evidence="6" type="ORF">CEXT_283321</name>
</gene>
<evidence type="ECO:0000256" key="5">
    <source>
        <dbReference type="SAM" id="Coils"/>
    </source>
</evidence>
<dbReference type="PANTHER" id="PTHR46538">
    <property type="entry name" value="PROTEIN KINASE DOMAIN-CONTAINING PROTEIN"/>
    <property type="match status" value="1"/>
</dbReference>
<evidence type="ECO:0000256" key="4">
    <source>
        <dbReference type="ARBA" id="ARBA00022777"/>
    </source>
</evidence>
<evidence type="ECO:0000256" key="3">
    <source>
        <dbReference type="ARBA" id="ARBA00022679"/>
    </source>
</evidence>
<dbReference type="Proteomes" id="UP001054945">
    <property type="component" value="Unassembled WGS sequence"/>
</dbReference>
<keyword evidence="5" id="KW-0175">Coiled coil</keyword>
<proteinExistence type="predicted"/>
<reference evidence="6 7" key="1">
    <citation type="submission" date="2021-06" db="EMBL/GenBank/DDBJ databases">
        <title>Caerostris extrusa draft genome.</title>
        <authorList>
            <person name="Kono N."/>
            <person name="Arakawa K."/>
        </authorList>
    </citation>
    <scope>NUCLEOTIDE SEQUENCE [LARGE SCALE GENOMIC DNA]</scope>
</reference>
<accession>A0AAV4MFF0</accession>
<keyword evidence="2" id="KW-0597">Phosphoprotein</keyword>
<keyword evidence="4" id="KW-0418">Kinase</keyword>